<protein>
    <recommendedName>
        <fullName evidence="9">Carrier domain-containing protein</fullName>
    </recommendedName>
</protein>
<dbReference type="Gene3D" id="3.40.50.12780">
    <property type="entry name" value="N-terminal domain of ligase-like"/>
    <property type="match status" value="1"/>
</dbReference>
<dbReference type="InterPro" id="IPR006162">
    <property type="entry name" value="Ppantetheine_attach_site"/>
</dbReference>
<dbReference type="InterPro" id="IPR042099">
    <property type="entry name" value="ANL_N_sf"/>
</dbReference>
<reference evidence="7 8" key="1">
    <citation type="submission" date="2024-04" db="EMBL/GenBank/DDBJ databases">
        <authorList>
            <consortium name="Genoscope - CEA"/>
            <person name="William W."/>
        </authorList>
    </citation>
    <scope>NUCLEOTIDE SEQUENCE [LARGE SCALE GENOMIC DNA]</scope>
</reference>
<evidence type="ECO:0000313" key="7">
    <source>
        <dbReference type="EMBL" id="CAL1540551.1"/>
    </source>
</evidence>
<evidence type="ECO:0000313" key="8">
    <source>
        <dbReference type="Proteomes" id="UP001497497"/>
    </source>
</evidence>
<evidence type="ECO:0000259" key="5">
    <source>
        <dbReference type="Pfam" id="PF00550"/>
    </source>
</evidence>
<dbReference type="SUPFAM" id="SSF50998">
    <property type="entry name" value="Quinoprotein alcohol dehydrogenase-like"/>
    <property type="match status" value="1"/>
</dbReference>
<dbReference type="InterPro" id="IPR000873">
    <property type="entry name" value="AMP-dep_synth/lig_dom"/>
</dbReference>
<name>A0AAV2I1K9_LYMST</name>
<evidence type="ECO:0000256" key="1">
    <source>
        <dbReference type="ARBA" id="ARBA00022450"/>
    </source>
</evidence>
<dbReference type="EMBL" id="CAXITT010000387">
    <property type="protein sequence ID" value="CAL1540551.1"/>
    <property type="molecule type" value="Genomic_DNA"/>
</dbReference>
<dbReference type="Gene3D" id="2.40.128.630">
    <property type="match status" value="1"/>
</dbReference>
<keyword evidence="1" id="KW-0596">Phosphopantetheine</keyword>
<dbReference type="Gene3D" id="1.10.1200.10">
    <property type="entry name" value="ACP-like"/>
    <property type="match status" value="1"/>
</dbReference>
<dbReference type="SMART" id="SM00564">
    <property type="entry name" value="PQQ"/>
    <property type="match status" value="7"/>
</dbReference>
<dbReference type="Pfam" id="PF13570">
    <property type="entry name" value="Beta-prop_ACSF4"/>
    <property type="match status" value="1"/>
</dbReference>
<dbReference type="InterPro" id="IPR045851">
    <property type="entry name" value="AMP-bd_C_sf"/>
</dbReference>
<sequence length="1184" mass="130905">MGTENTARTLTYKDLGNQITELRLGFEGMPMKNQIVAVCLEECLEIPSILLGLISCSCAFHPFNLKGISYTAKALNNVGASWIIVHLKFLTKLSSLINQLNGVEIESEIVASYHLKAIKIQTKSLPTCLFEKLDLAYCITTSGTTSAPKVVKVPHDCIVPNIINLRDTFHLVPGDKVLLTSPLTFDPSIIDIFCTLSSGACLLIVPEELKRRPRKLLDVIHDQAVSVMQATPSLIRTFPPSNLQNTLLGPASNLRILALGGEPFPSGADIHVWLHKDNRMTQFYNLYGITEVSCWTSCQHVDIQKYLTCNETPSIGKPLDKTEIELKNRGEQNEGEIWIGSSKRICYIDDEGCPTSMNRLEGGVQRSEIIVWRNSGDLGRLKEDGGIVYIGRRDEQVKRFGKRLNLMAIEAIVKTVTGIADCAVLSKSTQLIAFIHMAPADWLEERSHQSHSDQNNSSHFPSIQGTGDTLNSDIEWADVKKTLEKKLSEALPSHYMPDLFVKVTDGFPLTMHGKLDKRKLISLADDEMKDQAKLASQNPLLLAQDLWMTCLPGITNIDPTDNFISLGGDSLAALRVINKLGNLFNSASLPQLFDTLISRSFTAFVSMLESCLQADCNKTHVDGFVERDARNTTDSSELNNLEVSRKRVKDLEDHSIRDLRQIYPADSLSVNSSGKPSKKVLKLIEENSDNEINQRPLTGRQDIHNTPGQKEHASGLHFLIEQKQSVSELRRMISRGSHVVDRMSRIADSCPCEEKHKNKEIHSEQEPCSEIQQSFATASTATNPSFSSQLALHDTSVKDPNSESCSEISGKGDISHRTGNVDLKLRWIHNTGKCVDGSPLVLEYQDKTLVFVGSHSGQFSALDAETGVVLWTVTLPDRIESSACSDLQGAVVVVGCYDGVIYVLNARTGHREWTFATGDMVKCSPVLNLVTGHIVCGSHDGTIYCMDLNVKRCIWEVCLNGGSVFSSPVLDLKQCFLYAATLGGKVTALTADAGLVKWTCDLGKPIFSSLCICNESILVGCVDGCLYCLSASGYIEWTFQTQAPIFSTPTVHDSSIFFGSHDHRLYHLKTNGEVVWTFETSNTVYSTGFVVLHWWQEDTAKNKAPLYDTAVDVRETRFLKCDLFKTKVLVTASSDGNLYVMDVLRGHLLAQVKLPGDVFSSPVVVDNHVIVGCRDNLVYCYDLT</sequence>
<dbReference type="PANTHER" id="PTHR44394:SF1">
    <property type="entry name" value="BETA-ALANINE-ACTIVATING ENZYME"/>
    <property type="match status" value="1"/>
</dbReference>
<dbReference type="PANTHER" id="PTHR44394">
    <property type="entry name" value="BETA-ALANINE-ACTIVATING ENZYME"/>
    <property type="match status" value="1"/>
</dbReference>
<feature type="domain" description="Pyrrolo-quinoline quinone repeat" evidence="6">
    <location>
        <begin position="831"/>
        <end position="1183"/>
    </location>
</feature>
<dbReference type="GO" id="GO:0043041">
    <property type="term" value="P:amino acid activation for nonribosomal peptide biosynthetic process"/>
    <property type="evidence" value="ECO:0007669"/>
    <property type="project" value="TreeGrafter"/>
</dbReference>
<dbReference type="InterPro" id="IPR011047">
    <property type="entry name" value="Quinoprotein_ADH-like_sf"/>
</dbReference>
<accession>A0AAV2I1K9</accession>
<evidence type="ECO:0000259" key="6">
    <source>
        <dbReference type="Pfam" id="PF13570"/>
    </source>
</evidence>
<comment type="caution">
    <text evidence="7">The sequence shown here is derived from an EMBL/GenBank/DDBJ whole genome shotgun (WGS) entry which is preliminary data.</text>
</comment>
<dbReference type="InterPro" id="IPR052091">
    <property type="entry name" value="Beta-ala_Activ/Resist"/>
</dbReference>
<dbReference type="Gene3D" id="2.130.10.10">
    <property type="entry name" value="YVTN repeat-like/Quinoprotein amine dehydrogenase"/>
    <property type="match status" value="2"/>
</dbReference>
<dbReference type="InterPro" id="IPR009081">
    <property type="entry name" value="PP-bd_ACP"/>
</dbReference>
<dbReference type="Pfam" id="PF00550">
    <property type="entry name" value="PP-binding"/>
    <property type="match status" value="1"/>
</dbReference>
<organism evidence="7 8">
    <name type="scientific">Lymnaea stagnalis</name>
    <name type="common">Great pond snail</name>
    <name type="synonym">Helix stagnalis</name>
    <dbReference type="NCBI Taxonomy" id="6523"/>
    <lineage>
        <taxon>Eukaryota</taxon>
        <taxon>Metazoa</taxon>
        <taxon>Spiralia</taxon>
        <taxon>Lophotrochozoa</taxon>
        <taxon>Mollusca</taxon>
        <taxon>Gastropoda</taxon>
        <taxon>Heterobranchia</taxon>
        <taxon>Euthyneura</taxon>
        <taxon>Panpulmonata</taxon>
        <taxon>Hygrophila</taxon>
        <taxon>Lymnaeoidea</taxon>
        <taxon>Lymnaeidae</taxon>
        <taxon>Lymnaea</taxon>
    </lineage>
</organism>
<dbReference type="InterPro" id="IPR015943">
    <property type="entry name" value="WD40/YVTN_repeat-like_dom_sf"/>
</dbReference>
<dbReference type="Gene3D" id="3.30.300.30">
    <property type="match status" value="1"/>
</dbReference>
<dbReference type="Proteomes" id="UP001497497">
    <property type="component" value="Unassembled WGS sequence"/>
</dbReference>
<dbReference type="SUPFAM" id="SSF56801">
    <property type="entry name" value="Acetyl-CoA synthetase-like"/>
    <property type="match status" value="1"/>
</dbReference>
<dbReference type="InterPro" id="IPR018391">
    <property type="entry name" value="PQQ_b-propeller_rpt"/>
</dbReference>
<evidence type="ECO:0000256" key="3">
    <source>
        <dbReference type="SAM" id="MobiDB-lite"/>
    </source>
</evidence>
<feature type="region of interest" description="Disordered" evidence="3">
    <location>
        <begin position="445"/>
        <end position="464"/>
    </location>
</feature>
<feature type="domain" description="Carrier" evidence="5">
    <location>
        <begin position="556"/>
        <end position="585"/>
    </location>
</feature>
<dbReference type="Pfam" id="PF00501">
    <property type="entry name" value="AMP-binding"/>
    <property type="match status" value="1"/>
</dbReference>
<evidence type="ECO:0000256" key="2">
    <source>
        <dbReference type="ARBA" id="ARBA00022553"/>
    </source>
</evidence>
<dbReference type="SUPFAM" id="SSF47336">
    <property type="entry name" value="ACP-like"/>
    <property type="match status" value="1"/>
</dbReference>
<dbReference type="AlphaFoldDB" id="A0AAV2I1K9"/>
<evidence type="ECO:0008006" key="9">
    <source>
        <dbReference type="Google" id="ProtNLM"/>
    </source>
</evidence>
<dbReference type="InterPro" id="IPR036736">
    <property type="entry name" value="ACP-like_sf"/>
</dbReference>
<evidence type="ECO:0000259" key="4">
    <source>
        <dbReference type="Pfam" id="PF00501"/>
    </source>
</evidence>
<dbReference type="PROSITE" id="PS00012">
    <property type="entry name" value="PHOSPHOPANTETHEINE"/>
    <property type="match status" value="1"/>
</dbReference>
<dbReference type="InterPro" id="IPR002372">
    <property type="entry name" value="PQQ_rpt_dom"/>
</dbReference>
<gene>
    <name evidence="7" type="ORF">GSLYS_00014200001</name>
</gene>
<feature type="domain" description="AMP-dependent synthetase/ligase" evidence="4">
    <location>
        <begin position="7"/>
        <end position="341"/>
    </location>
</feature>
<proteinExistence type="predicted"/>
<keyword evidence="8" id="KW-1185">Reference proteome</keyword>
<keyword evidence="2" id="KW-0597">Phosphoprotein</keyword>